<proteinExistence type="predicted"/>
<name>A0A9Q1EZG1_SYNKA</name>
<keyword evidence="3" id="KW-1185">Reference proteome</keyword>
<reference evidence="2" key="1">
    <citation type="journal article" date="2023" name="Science">
        <title>Genome structures resolve the early diversification of teleost fishes.</title>
        <authorList>
            <person name="Parey E."/>
            <person name="Louis A."/>
            <person name="Montfort J."/>
            <person name="Bouchez O."/>
            <person name="Roques C."/>
            <person name="Iampietro C."/>
            <person name="Lluch J."/>
            <person name="Castinel A."/>
            <person name="Donnadieu C."/>
            <person name="Desvignes T."/>
            <person name="Floi Bucao C."/>
            <person name="Jouanno E."/>
            <person name="Wen M."/>
            <person name="Mejri S."/>
            <person name="Dirks R."/>
            <person name="Jansen H."/>
            <person name="Henkel C."/>
            <person name="Chen W.J."/>
            <person name="Zahm M."/>
            <person name="Cabau C."/>
            <person name="Klopp C."/>
            <person name="Thompson A.W."/>
            <person name="Robinson-Rechavi M."/>
            <person name="Braasch I."/>
            <person name="Lecointre G."/>
            <person name="Bobe J."/>
            <person name="Postlethwait J.H."/>
            <person name="Berthelot C."/>
            <person name="Roest Crollius H."/>
            <person name="Guiguen Y."/>
        </authorList>
    </citation>
    <scope>NUCLEOTIDE SEQUENCE</scope>
    <source>
        <strain evidence="2">WJC10195</strain>
    </source>
</reference>
<feature type="region of interest" description="Disordered" evidence="1">
    <location>
        <begin position="1"/>
        <end position="25"/>
    </location>
</feature>
<evidence type="ECO:0000313" key="2">
    <source>
        <dbReference type="EMBL" id="KAJ8348072.1"/>
    </source>
</evidence>
<feature type="region of interest" description="Disordered" evidence="1">
    <location>
        <begin position="30"/>
        <end position="49"/>
    </location>
</feature>
<feature type="compositionally biased region" description="Pro residues" evidence="1">
    <location>
        <begin position="38"/>
        <end position="48"/>
    </location>
</feature>
<organism evidence="2 3">
    <name type="scientific">Synaphobranchus kaupii</name>
    <name type="common">Kaup's arrowtooth eel</name>
    <dbReference type="NCBI Taxonomy" id="118154"/>
    <lineage>
        <taxon>Eukaryota</taxon>
        <taxon>Metazoa</taxon>
        <taxon>Chordata</taxon>
        <taxon>Craniata</taxon>
        <taxon>Vertebrata</taxon>
        <taxon>Euteleostomi</taxon>
        <taxon>Actinopterygii</taxon>
        <taxon>Neopterygii</taxon>
        <taxon>Teleostei</taxon>
        <taxon>Anguilliformes</taxon>
        <taxon>Synaphobranchidae</taxon>
        <taxon>Synaphobranchus</taxon>
    </lineage>
</organism>
<dbReference type="AlphaFoldDB" id="A0A9Q1EZG1"/>
<dbReference type="Proteomes" id="UP001152622">
    <property type="component" value="Chromosome 10"/>
</dbReference>
<sequence>MGVLHLAQRGQWGGDTGAGEAPRAAPSCLQHGRQFLPSTPPPAPPPRLDPMYVGRREKRGKKAHMAFRFSGYGFVDTHMKAQLPFDPATRPPYVTGSRRRSQVASGFPRARLAVGSVRAAAADVTRHFRRALREAARL</sequence>
<dbReference type="EMBL" id="JAINUF010000010">
    <property type="protein sequence ID" value="KAJ8348072.1"/>
    <property type="molecule type" value="Genomic_DNA"/>
</dbReference>
<accession>A0A9Q1EZG1</accession>
<comment type="caution">
    <text evidence="2">The sequence shown here is derived from an EMBL/GenBank/DDBJ whole genome shotgun (WGS) entry which is preliminary data.</text>
</comment>
<evidence type="ECO:0000313" key="3">
    <source>
        <dbReference type="Proteomes" id="UP001152622"/>
    </source>
</evidence>
<gene>
    <name evidence="2" type="ORF">SKAU_G00266610</name>
</gene>
<evidence type="ECO:0000256" key="1">
    <source>
        <dbReference type="SAM" id="MobiDB-lite"/>
    </source>
</evidence>
<protein>
    <submittedName>
        <fullName evidence="2">Uncharacterized protein</fullName>
    </submittedName>
</protein>